<dbReference type="KEGG" id="ppel:H6H00_28300"/>
<evidence type="ECO:0000313" key="1">
    <source>
        <dbReference type="EMBL" id="QNG51946.1"/>
    </source>
</evidence>
<accession>A0A7G7MGN5</accession>
<gene>
    <name evidence="1" type="ORF">H6H00_28300</name>
</gene>
<evidence type="ECO:0000313" key="2">
    <source>
        <dbReference type="Proteomes" id="UP000515728"/>
    </source>
</evidence>
<dbReference type="SUPFAM" id="SSF55961">
    <property type="entry name" value="Bet v1-like"/>
    <property type="match status" value="1"/>
</dbReference>
<proteinExistence type="predicted"/>
<protein>
    <submittedName>
        <fullName evidence="1">SRPBCC family protein</fullName>
    </submittedName>
</protein>
<organism evidence="1 2">
    <name type="scientific">Pseudonocardia petroleophila</name>
    <dbReference type="NCBI Taxonomy" id="37331"/>
    <lineage>
        <taxon>Bacteria</taxon>
        <taxon>Bacillati</taxon>
        <taxon>Actinomycetota</taxon>
        <taxon>Actinomycetes</taxon>
        <taxon>Pseudonocardiales</taxon>
        <taxon>Pseudonocardiaceae</taxon>
        <taxon>Pseudonocardia</taxon>
    </lineage>
</organism>
<dbReference type="RefSeq" id="WP_185718698.1">
    <property type="nucleotide sequence ID" value="NZ_BAAAWI010000001.1"/>
</dbReference>
<keyword evidence="2" id="KW-1185">Reference proteome</keyword>
<dbReference type="EMBL" id="CP060131">
    <property type="protein sequence ID" value="QNG51946.1"/>
    <property type="molecule type" value="Genomic_DNA"/>
</dbReference>
<name>A0A7G7MGN5_9PSEU</name>
<sequence>MFVVEVQTSIDRAPAEVFAFVADQTNAPRWQQGLHEVRRLTPGPIGVGSEHMFVRRFAGRELQAVNRFVRFEPPRIVEFEIPDGWVSGRASYVVESRGAATLLLGRMEFRAAGWGRMLEPLLARVLARDARRDDERLKRLLEQHQDNPVAADPPTAAP</sequence>
<dbReference type="AlphaFoldDB" id="A0A7G7MGN5"/>
<dbReference type="Gene3D" id="3.30.530.20">
    <property type="match status" value="1"/>
</dbReference>
<dbReference type="Pfam" id="PF10604">
    <property type="entry name" value="Polyketide_cyc2"/>
    <property type="match status" value="1"/>
</dbReference>
<dbReference type="CDD" id="cd08865">
    <property type="entry name" value="SRPBCC_10"/>
    <property type="match status" value="1"/>
</dbReference>
<dbReference type="InterPro" id="IPR023393">
    <property type="entry name" value="START-like_dom_sf"/>
</dbReference>
<reference evidence="1 2" key="1">
    <citation type="submission" date="2020-08" db="EMBL/GenBank/DDBJ databases">
        <authorList>
            <person name="Mo P."/>
        </authorList>
    </citation>
    <scope>NUCLEOTIDE SEQUENCE [LARGE SCALE GENOMIC DNA]</scope>
    <source>
        <strain evidence="1 2">CGMCC 4.1532</strain>
    </source>
</reference>
<dbReference type="InterPro" id="IPR019587">
    <property type="entry name" value="Polyketide_cyclase/dehydratase"/>
</dbReference>
<dbReference type="Proteomes" id="UP000515728">
    <property type="component" value="Chromosome"/>
</dbReference>